<protein>
    <submittedName>
        <fullName evidence="1">Uncharacterized protein</fullName>
    </submittedName>
</protein>
<sequence>MKKASPYPTANEVRVKTVCFTLLAGTLVHMLVKEIAAPTKVPAGTLFVTVPLYTSLYADKPHSNSFFDSNITPFNKVMPVDGVIKQAPVKKCYSPP</sequence>
<dbReference type="RefSeq" id="WP_041817262.1">
    <property type="nucleotide sequence ID" value="NZ_AP025340.1"/>
</dbReference>
<proteinExistence type="predicted"/>
<dbReference type="AlphaFoldDB" id="A0AAW6KDG9"/>
<name>A0AAW6KDG9_9BACI</name>
<evidence type="ECO:0000313" key="2">
    <source>
        <dbReference type="Proteomes" id="UP001216709"/>
    </source>
</evidence>
<comment type="caution">
    <text evidence="1">The sequence shown here is derived from an EMBL/GenBank/DDBJ whole genome shotgun (WGS) entry which is preliminary data.</text>
</comment>
<gene>
    <name evidence="1" type="ORF">PVN32_13925</name>
</gene>
<organism evidence="1 2">
    <name type="scientific">Bacillus paralicheniformis</name>
    <dbReference type="NCBI Taxonomy" id="1648923"/>
    <lineage>
        <taxon>Bacteria</taxon>
        <taxon>Bacillati</taxon>
        <taxon>Bacillota</taxon>
        <taxon>Bacilli</taxon>
        <taxon>Bacillales</taxon>
        <taxon>Bacillaceae</taxon>
        <taxon>Bacillus</taxon>
    </lineage>
</organism>
<accession>A0AAW6KDG9</accession>
<reference evidence="1" key="1">
    <citation type="submission" date="2022-12" db="EMBL/GenBank/DDBJ databases">
        <title>Draft Genome Sequences of Bacillus licheniformis and Bacillus paralicheniformis strains isolated from Irish skim milk powders.</title>
        <authorList>
            <person name="Lourenco A."/>
            <person name="Li F."/>
            <person name="Geraldine D."/>
            <person name="Tobin J.T."/>
            <person name="Butler F."/>
            <person name="Jordan K."/>
            <person name="Obrien T."/>
        </authorList>
    </citation>
    <scope>NUCLEOTIDE SEQUENCE</scope>
    <source>
        <strain evidence="1">3370</strain>
    </source>
</reference>
<evidence type="ECO:0000313" key="1">
    <source>
        <dbReference type="EMBL" id="MDE1453272.1"/>
    </source>
</evidence>
<dbReference type="EMBL" id="JARAFO010000042">
    <property type="protein sequence ID" value="MDE1453272.1"/>
    <property type="molecule type" value="Genomic_DNA"/>
</dbReference>
<dbReference type="Proteomes" id="UP001216709">
    <property type="component" value="Unassembled WGS sequence"/>
</dbReference>